<feature type="region of interest" description="Disordered" evidence="1">
    <location>
        <begin position="74"/>
        <end position="199"/>
    </location>
</feature>
<dbReference type="EMBL" id="CP051139">
    <property type="protein sequence ID" value="QIW96078.1"/>
    <property type="molecule type" value="Genomic_DNA"/>
</dbReference>
<gene>
    <name evidence="2" type="ORF">AMS68_001596</name>
</gene>
<protein>
    <submittedName>
        <fullName evidence="2">Uncharacterized protein</fullName>
    </submittedName>
</protein>
<name>A0A6H0XN78_9PEZI</name>
<feature type="compositionally biased region" description="Polar residues" evidence="1">
    <location>
        <begin position="170"/>
        <end position="193"/>
    </location>
</feature>
<evidence type="ECO:0000256" key="1">
    <source>
        <dbReference type="SAM" id="MobiDB-lite"/>
    </source>
</evidence>
<feature type="compositionally biased region" description="Low complexity" evidence="1">
    <location>
        <begin position="98"/>
        <end position="110"/>
    </location>
</feature>
<sequence length="199" mass="19622">MVSLVTDYIQDTAAKYLGLGITAVGTLAGNAVGGVGGLIENSGRTLGNGVAGGIGGVGGYINGYGNSLKGSMAADGPVRGGTSKSTAKQSGKIRDAAIKAPASKSPSTSAVRSTIAKPSTPAGKVQSPAVHTLTTSQTSKALPKKPSNGKVVISAESKPRKAPARVGDASKTSTADQKLSQPTVRPAVTQNTRAGPLGV</sequence>
<proteinExistence type="predicted"/>
<reference evidence="2 3" key="1">
    <citation type="journal article" date="2016" name="Sci. Rep.">
        <title>Peltaster fructicola genome reveals evolution from an invasive phytopathogen to an ectophytic parasite.</title>
        <authorList>
            <person name="Xu C."/>
            <person name="Chen H."/>
            <person name="Gleason M.L."/>
            <person name="Xu J.R."/>
            <person name="Liu H."/>
            <person name="Zhang R."/>
            <person name="Sun G."/>
        </authorList>
    </citation>
    <scope>NUCLEOTIDE SEQUENCE [LARGE SCALE GENOMIC DNA]</scope>
    <source>
        <strain evidence="2 3">LNHT1506</strain>
    </source>
</reference>
<evidence type="ECO:0000313" key="3">
    <source>
        <dbReference type="Proteomes" id="UP000503462"/>
    </source>
</evidence>
<dbReference type="AlphaFoldDB" id="A0A6H0XN78"/>
<keyword evidence="3" id="KW-1185">Reference proteome</keyword>
<organism evidence="2 3">
    <name type="scientific">Peltaster fructicola</name>
    <dbReference type="NCBI Taxonomy" id="286661"/>
    <lineage>
        <taxon>Eukaryota</taxon>
        <taxon>Fungi</taxon>
        <taxon>Dikarya</taxon>
        <taxon>Ascomycota</taxon>
        <taxon>Pezizomycotina</taxon>
        <taxon>Dothideomycetes</taxon>
        <taxon>Dothideomycetes incertae sedis</taxon>
        <taxon>Peltaster</taxon>
    </lineage>
</organism>
<dbReference type="Proteomes" id="UP000503462">
    <property type="component" value="Chromosome 1"/>
</dbReference>
<accession>A0A6H0XN78</accession>
<evidence type="ECO:0000313" key="2">
    <source>
        <dbReference type="EMBL" id="QIW96078.1"/>
    </source>
</evidence>